<dbReference type="VEuPathDB" id="MicrosporidiaDB:THOM_2511"/>
<dbReference type="InterPro" id="IPR016491">
    <property type="entry name" value="Septin"/>
</dbReference>
<protein>
    <submittedName>
        <fullName evidence="4">Septin family protein (P-loop GTPase)</fullName>
    </submittedName>
</protein>
<dbReference type="PROSITE" id="PS51719">
    <property type="entry name" value="G_SEPTIN"/>
    <property type="match status" value="1"/>
</dbReference>
<dbReference type="STRING" id="72359.L7JV09"/>
<dbReference type="GO" id="GO:0005525">
    <property type="term" value="F:GTP binding"/>
    <property type="evidence" value="ECO:0007669"/>
    <property type="project" value="UniProtKB-KW"/>
</dbReference>
<gene>
    <name evidence="4" type="ORF">THOM_2511</name>
</gene>
<dbReference type="FunCoup" id="L7JV09">
    <property type="interactions" value="6"/>
</dbReference>
<dbReference type="EMBL" id="JH994035">
    <property type="protein sequence ID" value="ELQ74597.1"/>
    <property type="molecule type" value="Genomic_DNA"/>
</dbReference>
<dbReference type="Pfam" id="PF00735">
    <property type="entry name" value="Septin"/>
    <property type="match status" value="1"/>
</dbReference>
<proteinExistence type="predicted"/>
<dbReference type="PIRSF" id="PIRSF006698">
    <property type="entry name" value="Septin"/>
    <property type="match status" value="1"/>
</dbReference>
<keyword evidence="5" id="KW-1185">Reference proteome</keyword>
<dbReference type="SUPFAM" id="SSF52540">
    <property type="entry name" value="P-loop containing nucleoside triphosphate hydrolases"/>
    <property type="match status" value="1"/>
</dbReference>
<evidence type="ECO:0000259" key="3">
    <source>
        <dbReference type="PROSITE" id="PS51719"/>
    </source>
</evidence>
<dbReference type="InterPro" id="IPR030379">
    <property type="entry name" value="G_SEPTIN_dom"/>
</dbReference>
<accession>L7JV09</accession>
<dbReference type="OMA" id="ERVHVCL"/>
<dbReference type="GO" id="GO:0005938">
    <property type="term" value="C:cell cortex"/>
    <property type="evidence" value="ECO:0007669"/>
    <property type="project" value="UniProtKB-ARBA"/>
</dbReference>
<name>L7JV09_TRAHO</name>
<evidence type="ECO:0000313" key="4">
    <source>
        <dbReference type="EMBL" id="ELQ74597.1"/>
    </source>
</evidence>
<evidence type="ECO:0000256" key="2">
    <source>
        <dbReference type="ARBA" id="ARBA00023134"/>
    </source>
</evidence>
<feature type="domain" description="Septin-type G" evidence="3">
    <location>
        <begin position="5"/>
        <end position="264"/>
    </location>
</feature>
<keyword evidence="2" id="KW-0342">GTP-binding</keyword>
<dbReference type="GO" id="GO:0032156">
    <property type="term" value="C:septin cytoskeleton"/>
    <property type="evidence" value="ECO:0007669"/>
    <property type="project" value="UniProtKB-ARBA"/>
</dbReference>
<organism evidence="4 5">
    <name type="scientific">Trachipleistophora hominis</name>
    <name type="common">Microsporidian parasite</name>
    <dbReference type="NCBI Taxonomy" id="72359"/>
    <lineage>
        <taxon>Eukaryota</taxon>
        <taxon>Fungi</taxon>
        <taxon>Fungi incertae sedis</taxon>
        <taxon>Microsporidia</taxon>
        <taxon>Pleistophoridae</taxon>
        <taxon>Trachipleistophora</taxon>
    </lineage>
</organism>
<dbReference type="Proteomes" id="UP000011185">
    <property type="component" value="Unassembled WGS sequence"/>
</dbReference>
<evidence type="ECO:0000256" key="1">
    <source>
        <dbReference type="ARBA" id="ARBA00022741"/>
    </source>
</evidence>
<evidence type="ECO:0000313" key="5">
    <source>
        <dbReference type="Proteomes" id="UP000011185"/>
    </source>
</evidence>
<dbReference type="InParanoid" id="L7JV09"/>
<dbReference type="OrthoDB" id="416553at2759"/>
<dbReference type="Gene3D" id="3.40.50.300">
    <property type="entry name" value="P-loop containing nucleotide triphosphate hydrolases"/>
    <property type="match status" value="1"/>
</dbReference>
<sequence>MLRKKPQLFTTMLVGPAGCGKTSFINSLFDQQLVEISDTHKQEAFNVYVSDVDMEGLRRKISIVDTPGLGASMNDSYVHDSIVIYLRKQFCKFLTEETKINRNPNAEDTRVHALIYFIPSRCGGLRLSDIKFLKKVDKLVNLILVIAKADALTLNELKTFKENVKDQVRKNEIRIFNFDKENLNDADVGFELQNKQPFTIISFDSLKPEVTNRVYPWGTPGTMNVDHCDFKILREIILSSYTDVLIEETSEELYENYRTEVLSTLLPNDAVVHE</sequence>
<keyword evidence="1" id="KW-0547">Nucleotide-binding</keyword>
<reference evidence="4 5" key="1">
    <citation type="journal article" date="2012" name="PLoS Pathog.">
        <title>The genome of the obligate intracellular parasite Trachipleistophora hominis: new insights into microsporidian genome dynamics and reductive evolution.</title>
        <authorList>
            <person name="Heinz E."/>
            <person name="Williams T.A."/>
            <person name="Nakjang S."/>
            <person name="Noel C.J."/>
            <person name="Swan D.C."/>
            <person name="Goldberg A.V."/>
            <person name="Harris S.R."/>
            <person name="Weinmaier T."/>
            <person name="Markert S."/>
            <person name="Becher D."/>
            <person name="Bernhardt J."/>
            <person name="Dagan T."/>
            <person name="Hacker C."/>
            <person name="Lucocq J.M."/>
            <person name="Schweder T."/>
            <person name="Rattei T."/>
            <person name="Hall N."/>
            <person name="Hirt R.P."/>
            <person name="Embley T.M."/>
        </authorList>
    </citation>
    <scope>NUCLEOTIDE SEQUENCE [LARGE SCALE GENOMIC DNA]</scope>
</reference>
<dbReference type="HOGENOM" id="CLU_017718_7_0_1"/>
<dbReference type="AlphaFoldDB" id="L7JV09"/>
<dbReference type="InterPro" id="IPR027417">
    <property type="entry name" value="P-loop_NTPase"/>
</dbReference>
<dbReference type="PANTHER" id="PTHR18884">
    <property type="entry name" value="SEPTIN"/>
    <property type="match status" value="1"/>
</dbReference>